<dbReference type="GO" id="GO:0050080">
    <property type="term" value="F:malonyl-CoA decarboxylase activity"/>
    <property type="evidence" value="ECO:0007669"/>
    <property type="project" value="InterPro"/>
</dbReference>
<proteinExistence type="predicted"/>
<dbReference type="InterPro" id="IPR042303">
    <property type="entry name" value="Malonyl_CoA_deC_C_sf"/>
</dbReference>
<keyword evidence="4" id="KW-1185">Reference proteome</keyword>
<dbReference type="EMBL" id="VLKT01000008">
    <property type="protein sequence ID" value="TWI40092.1"/>
    <property type="molecule type" value="Genomic_DNA"/>
</dbReference>
<dbReference type="Proteomes" id="UP000317122">
    <property type="component" value="Unassembled WGS sequence"/>
</dbReference>
<dbReference type="InterPro" id="IPR038917">
    <property type="entry name" value="Malonyl_CoA_deC"/>
</dbReference>
<gene>
    <name evidence="3" type="ORF">IQ26_01697</name>
</gene>
<feature type="domain" description="Malonyl-CoA decarboxylase C-terminal" evidence="2">
    <location>
        <begin position="1"/>
        <end position="137"/>
    </location>
</feature>
<dbReference type="PANTHER" id="PTHR28641:SF1">
    <property type="entry name" value="MALONYL-COA DECARBOXYLASE, MITOCHONDRIAL"/>
    <property type="match status" value="1"/>
</dbReference>
<name>A0A562P6M4_9HYPH</name>
<feature type="region of interest" description="Disordered" evidence="1">
    <location>
        <begin position="165"/>
        <end position="188"/>
    </location>
</feature>
<evidence type="ECO:0000259" key="2">
    <source>
        <dbReference type="Pfam" id="PF05292"/>
    </source>
</evidence>
<evidence type="ECO:0000313" key="4">
    <source>
        <dbReference type="Proteomes" id="UP000317122"/>
    </source>
</evidence>
<dbReference type="Gene3D" id="3.40.630.150">
    <property type="entry name" value="Malonyl-CoA decarboxylase, catalytic domain"/>
    <property type="match status" value="1"/>
</dbReference>
<comment type="caution">
    <text evidence="3">The sequence shown here is derived from an EMBL/GenBank/DDBJ whole genome shotgun (WGS) entry which is preliminary data.</text>
</comment>
<protein>
    <submittedName>
        <fullName evidence="3">Malonyl-CoA decarboxylase</fullName>
    </submittedName>
</protein>
<dbReference type="AlphaFoldDB" id="A0A562P6M4"/>
<dbReference type="PANTHER" id="PTHR28641">
    <property type="match status" value="1"/>
</dbReference>
<dbReference type="GO" id="GO:0006633">
    <property type="term" value="P:fatty acid biosynthetic process"/>
    <property type="evidence" value="ECO:0007669"/>
    <property type="project" value="InterPro"/>
</dbReference>
<reference evidence="3 4" key="1">
    <citation type="journal article" date="2015" name="Stand. Genomic Sci.">
        <title>Genomic Encyclopedia of Bacterial and Archaeal Type Strains, Phase III: the genomes of soil and plant-associated and newly described type strains.</title>
        <authorList>
            <person name="Whitman W.B."/>
            <person name="Woyke T."/>
            <person name="Klenk H.P."/>
            <person name="Zhou Y."/>
            <person name="Lilburn T.G."/>
            <person name="Beck B.J."/>
            <person name="De Vos P."/>
            <person name="Vandamme P."/>
            <person name="Eisen J.A."/>
            <person name="Garrity G."/>
            <person name="Hugenholtz P."/>
            <person name="Kyrpides N.C."/>
        </authorList>
    </citation>
    <scope>NUCLEOTIDE SEQUENCE [LARGE SCALE GENOMIC DNA]</scope>
    <source>
        <strain evidence="3 4">CGMCC 1.2546</strain>
    </source>
</reference>
<dbReference type="Pfam" id="PF05292">
    <property type="entry name" value="MCD"/>
    <property type="match status" value="1"/>
</dbReference>
<evidence type="ECO:0000313" key="3">
    <source>
        <dbReference type="EMBL" id="TWI40092.1"/>
    </source>
</evidence>
<feature type="compositionally biased region" description="Low complexity" evidence="1">
    <location>
        <begin position="165"/>
        <end position="180"/>
    </location>
</feature>
<evidence type="ECO:0000256" key="1">
    <source>
        <dbReference type="SAM" id="MobiDB-lite"/>
    </source>
</evidence>
<sequence>MRGISFGNFLIKQVVEDLRRDLPGLTDFVTPSPVPGFARWLAEQAETIPSAAHVLDLVANEGWHADAAVRDRAGQALLPLAAQYFLEARTASGKVIDPVARFHLGNGARLERIDLLGDLSPRALRQAHGLMVNYRYKLDDIEKNHELFSARNDVAAAPTVRRLLPKAAKPAAPRLPAQPQGDEDKRDI</sequence>
<accession>A0A562P6M4</accession>
<dbReference type="InterPro" id="IPR007956">
    <property type="entry name" value="Malonyl_CoA_deC_C"/>
</dbReference>
<organism evidence="3 4">
    <name type="scientific">Mesorhizobium tianshanense</name>
    <dbReference type="NCBI Taxonomy" id="39844"/>
    <lineage>
        <taxon>Bacteria</taxon>
        <taxon>Pseudomonadati</taxon>
        <taxon>Pseudomonadota</taxon>
        <taxon>Alphaproteobacteria</taxon>
        <taxon>Hyphomicrobiales</taxon>
        <taxon>Phyllobacteriaceae</taxon>
        <taxon>Mesorhizobium</taxon>
    </lineage>
</organism>